<dbReference type="AlphaFoldDB" id="A0A1Q9ASW9"/>
<comment type="caution">
    <text evidence="1">The sequence shown here is derived from an EMBL/GenBank/DDBJ whole genome shotgun (WGS) entry which is preliminary data.</text>
</comment>
<gene>
    <name evidence="1" type="ORF">BJF93_16440</name>
</gene>
<accession>A0A1Q9ASW9</accession>
<organism evidence="1 2">
    <name type="scientific">Xaviernesmea oryzae</name>
    <dbReference type="NCBI Taxonomy" id="464029"/>
    <lineage>
        <taxon>Bacteria</taxon>
        <taxon>Pseudomonadati</taxon>
        <taxon>Pseudomonadota</taxon>
        <taxon>Alphaproteobacteria</taxon>
        <taxon>Hyphomicrobiales</taxon>
        <taxon>Rhizobiaceae</taxon>
        <taxon>Rhizobium/Agrobacterium group</taxon>
        <taxon>Xaviernesmea</taxon>
    </lineage>
</organism>
<keyword evidence="2" id="KW-1185">Reference proteome</keyword>
<evidence type="ECO:0000313" key="2">
    <source>
        <dbReference type="Proteomes" id="UP000186364"/>
    </source>
</evidence>
<protein>
    <submittedName>
        <fullName evidence="1">Uncharacterized protein</fullName>
    </submittedName>
</protein>
<sequence length="222" mass="24933">MTMADDTLEFDPVCLDHVRLGARPLAVFDIDDVVLQFLVPFEAYLTSLGLRLIPRSFRLHGNILASATEEALPDDEVSALILSFFEAQERWQTPFAEAVEVLHDLARTADVVFLTAMPPVYAIQRRRLLDRLQLDFPLIATESPKGPVVARLHGGRPLPVAFVDDMVRNLSSVGTHVPDCLLLHMMPESEMHRHAPQAEGLALRARDWREAERILAAHFLVD</sequence>
<proteinExistence type="predicted"/>
<name>A0A1Q9ASW9_9HYPH</name>
<reference evidence="1 2" key="1">
    <citation type="submission" date="2016-09" db="EMBL/GenBank/DDBJ databases">
        <title>Rhizobium sp. nov., a novel species isolated from the rice rhizosphere.</title>
        <authorList>
            <person name="Zhao J."/>
            <person name="Zhang X."/>
        </authorList>
    </citation>
    <scope>NUCLEOTIDE SEQUENCE [LARGE SCALE GENOMIC DNA]</scope>
    <source>
        <strain evidence="1 2">1.7048</strain>
    </source>
</reference>
<evidence type="ECO:0000313" key="1">
    <source>
        <dbReference type="EMBL" id="OLP58461.1"/>
    </source>
</evidence>
<dbReference type="Proteomes" id="UP000186364">
    <property type="component" value="Unassembled WGS sequence"/>
</dbReference>
<dbReference type="EMBL" id="MKIP01000057">
    <property type="protein sequence ID" value="OLP58461.1"/>
    <property type="molecule type" value="Genomic_DNA"/>
</dbReference>